<dbReference type="SUPFAM" id="SSF63380">
    <property type="entry name" value="Riboflavin synthase domain-like"/>
    <property type="match status" value="1"/>
</dbReference>
<evidence type="ECO:0000256" key="12">
    <source>
        <dbReference type="ARBA" id="ARBA00023004"/>
    </source>
</evidence>
<evidence type="ECO:0000256" key="15">
    <source>
        <dbReference type="ARBA" id="ARBA00049433"/>
    </source>
</evidence>
<evidence type="ECO:0000256" key="11">
    <source>
        <dbReference type="ARBA" id="ARBA00023002"/>
    </source>
</evidence>
<keyword evidence="13" id="KW-0520">NAD</keyword>
<dbReference type="InterPro" id="IPR012292">
    <property type="entry name" value="Globin/Proto"/>
</dbReference>
<dbReference type="InterPro" id="IPR044944">
    <property type="entry name" value="NOS_dom_3"/>
</dbReference>
<evidence type="ECO:0000256" key="8">
    <source>
        <dbReference type="ARBA" id="ARBA00022723"/>
    </source>
</evidence>
<keyword evidence="20" id="KW-1185">Reference proteome</keyword>
<evidence type="ECO:0000259" key="17">
    <source>
        <dbReference type="PROSITE" id="PS50902"/>
    </source>
</evidence>
<dbReference type="InterPro" id="IPR000971">
    <property type="entry name" value="Globin"/>
</dbReference>
<evidence type="ECO:0000256" key="3">
    <source>
        <dbReference type="ARBA" id="ARBA00006401"/>
    </source>
</evidence>
<dbReference type="GO" id="GO:0006809">
    <property type="term" value="P:nitric oxide biosynthetic process"/>
    <property type="evidence" value="ECO:0007669"/>
    <property type="project" value="InterPro"/>
</dbReference>
<evidence type="ECO:0000256" key="1">
    <source>
        <dbReference type="ARBA" id="ARBA00001917"/>
    </source>
</evidence>
<keyword evidence="5" id="KW-0349">Heme</keyword>
<evidence type="ECO:0000256" key="13">
    <source>
        <dbReference type="ARBA" id="ARBA00023027"/>
    </source>
</evidence>
<keyword evidence="6" id="KW-0285">Flavoprotein</keyword>
<dbReference type="PRINTS" id="PR00371">
    <property type="entry name" value="FPNCR"/>
</dbReference>
<dbReference type="Gene3D" id="3.90.440.10">
    <property type="entry name" value="Nitric Oxide Synthase,Heme Domain,Chain A domain 2"/>
    <property type="match status" value="1"/>
</dbReference>
<dbReference type="InterPro" id="IPR001709">
    <property type="entry name" value="Flavoprot_Pyr_Nucl_cyt_Rdtase"/>
</dbReference>
<dbReference type="PRINTS" id="PR00369">
    <property type="entry name" value="FLAVODOXIN"/>
</dbReference>
<evidence type="ECO:0000256" key="5">
    <source>
        <dbReference type="ARBA" id="ARBA00022617"/>
    </source>
</evidence>
<sequence length="1521" mass="172177">MSLSTNVSDKALQADLLRTIRITEVIVLDYPTNGYEFRGLIRAHDDAGVIVREQLLQARRKPEWLVNGRYQGPGELYIIVQFRPEGSERWHGIDQLTVPLRNLTDGQSSTDIFLPLRGWDEAPHMQIRIRITNEQHEHRIETPLIQSLNDIADLTITGCPFFAPKTAPEPSVRKTPVPDIPDTVIDLPHLTAPEQVLVKDGWNKFLAYQDMLIELFFERLLHEEPELIDLFGDAIDLVPGYFSALFDVSVRRLMPHSERILRESYRGIYPEPAEGFKTVNDYVGLLADLGMQPTHWLKARQAWVWVLQQIPHLEEYDRENLAKGEGSALYRFFTIAILGPALEASRHYAEALTPEMIRLMRQAGDRLAADARVIGTDFYQILFQTHPDIIPYFSRTDIDGLTEHLMQAVAFLVRSLDNGINIVQELRDLSQIHTNFSVPPEAYPKLVGPMMSVLKKYIPEFTVEQEHAWEILLTRVTNVLRQPMINQQRILAQAKDYIDQISQELAWDAADCDRRWSEIKLEIQATGSYTHTYEELAYGAQLAWRNSSKCIGRISWRNMIVRDLRHVTDPDEMFRECAEHLRMATNGGNVQIVMNVFRPKKPLERWGPRIWNAQYIRFAAYEREDGSVLGDRANLALTKTLIRQGWTPPTQKTAYDTLPLVIDVPGQAPKMYQFGDDDVLKVPIEHPAYPAVAALDMKWCAVPAISNFKMEIGGIQYGCIPFNGWFMETEIARNLWEDGRYEKASDIARAIGLDTSSEQTLWRDRAFLELNAAVLHSFSKARVTLVDHQTAARQFLTHDLREKRAGRECPAQWSWVVPSAGGSVTPVWHHEMRDFFLSPSYHYAADRWVVIYDELMASDDVAGSDLAGTQVHVQAHRPDRTTAPEHRPRRVLILYGSETGTAESYARKTARRLSRYQPRVMALDEYDVSCLGQEDLLLVVTSTFRDGDLPGNAQKFQARILAQPPGKFRELNFSVMALGSTIYPHFCAGGATLDRELARVGGNRVITMHKGDEIRGQADTFRQWLDLVARLLGEDPTSADLSTTASSQLAVSFLASHQVPATDSKIRQQLLPGVVVPIVENRELLKEVIIGSRSTRFISLNISGTDQTYETGDHVAIYPHNPPDLVQRMASRLRINPDAWFTTSLVNSSGHAIDGEHAYPEPVRVGQVLTEDLDLTIREPYDELLNALLKSVESPIEKERLEVWLDILNGQNNLDACVALKKHLADTFPTIVDLLDVFPSAHLSFAQLIELLPKQKPRFYSISSCSLVHPEQIHLTVGVVQITTDAGKVISGLCSNYLAGLEPGATVRIGVRSSTFRPPVDPHAPMLMVGAGTGLSPLLGFLHHREVQLQAIHRANPYSLNDYETITPMPAHIGHARLFFGCRNLNDYLYQHELETWHEAGVLTHLDVAFSRLDEEKIYVQDLIGQQSNGLWEVLSQPDCHYYVCGDAQMADEVFDVLMTIAKTKGGLSHAEAINFFRQMQSENRFVMDVWGVLINAKKSLIDLQETKYAQGERWLERVSV</sequence>
<dbReference type="InterPro" id="IPR017938">
    <property type="entry name" value="Riboflavin_synthase-like_b-brl"/>
</dbReference>
<dbReference type="GO" id="GO:0046872">
    <property type="term" value="F:metal ion binding"/>
    <property type="evidence" value="ECO:0007669"/>
    <property type="project" value="UniProtKB-KW"/>
</dbReference>
<keyword evidence="7" id="KW-0288">FMN</keyword>
<dbReference type="InterPro" id="IPR001433">
    <property type="entry name" value="OxRdtase_FAD/NAD-bd"/>
</dbReference>
<comment type="similarity">
    <text evidence="3">In the C-terminal section; belongs to the flavoprotein pyridine nucleotide cytochrome reductase family.</text>
</comment>
<dbReference type="InterPro" id="IPR039261">
    <property type="entry name" value="FNR_nucleotide-bd"/>
</dbReference>
<comment type="catalytic activity">
    <reaction evidence="15">
        <text>2 nitric oxide + NADPH + 2 O2 = 2 nitrate + NADP(+) + H(+)</text>
        <dbReference type="Rhea" id="RHEA:19465"/>
        <dbReference type="ChEBI" id="CHEBI:15378"/>
        <dbReference type="ChEBI" id="CHEBI:15379"/>
        <dbReference type="ChEBI" id="CHEBI:16480"/>
        <dbReference type="ChEBI" id="CHEBI:17632"/>
        <dbReference type="ChEBI" id="CHEBI:57783"/>
        <dbReference type="ChEBI" id="CHEBI:58349"/>
        <dbReference type="EC" id="1.14.12.17"/>
    </reaction>
</comment>
<evidence type="ECO:0000313" key="19">
    <source>
        <dbReference type="EMBL" id="AUD03325.1"/>
    </source>
</evidence>
<dbReference type="RefSeq" id="WP_100989393.1">
    <property type="nucleotide sequence ID" value="NZ_CP025096.1"/>
</dbReference>
<dbReference type="PANTHER" id="PTHR43410">
    <property type="entry name" value="NITRIC OXIDE SYNTHASE OXYGENASE"/>
    <property type="match status" value="1"/>
</dbReference>
<evidence type="ECO:0000256" key="10">
    <source>
        <dbReference type="ARBA" id="ARBA00022857"/>
    </source>
</evidence>
<gene>
    <name evidence="19" type="ORF">CWM47_16680</name>
</gene>
<dbReference type="Proteomes" id="UP000232883">
    <property type="component" value="Chromosome"/>
</dbReference>
<dbReference type="Gene3D" id="3.90.1230.10">
    <property type="entry name" value="Nitric Oxide Synthase, Chain A, domain 3"/>
    <property type="match status" value="1"/>
</dbReference>
<keyword evidence="10" id="KW-0521">NADP</keyword>
<keyword evidence="8" id="KW-0479">Metal-binding</keyword>
<dbReference type="GO" id="GO:0008941">
    <property type="term" value="F:nitric oxide dioxygenase NAD(P)H activity"/>
    <property type="evidence" value="ECO:0007669"/>
    <property type="project" value="UniProtKB-EC"/>
</dbReference>
<dbReference type="Pfam" id="PF00667">
    <property type="entry name" value="FAD_binding_1"/>
    <property type="match status" value="1"/>
</dbReference>
<dbReference type="InterPro" id="IPR004030">
    <property type="entry name" value="NOS_N"/>
</dbReference>
<evidence type="ECO:0000256" key="2">
    <source>
        <dbReference type="ARBA" id="ARBA00001974"/>
    </source>
</evidence>
<evidence type="ECO:0000256" key="9">
    <source>
        <dbReference type="ARBA" id="ARBA00022827"/>
    </source>
</evidence>
<keyword evidence="12" id="KW-0408">Iron</keyword>
<dbReference type="Gene3D" id="1.20.990.10">
    <property type="entry name" value="NADPH-cytochrome p450 Reductase, Chain A, domain 3"/>
    <property type="match status" value="1"/>
</dbReference>
<keyword evidence="9" id="KW-0274">FAD</keyword>
<dbReference type="GO" id="GO:0010181">
    <property type="term" value="F:FMN binding"/>
    <property type="evidence" value="ECO:0007669"/>
    <property type="project" value="InterPro"/>
</dbReference>
<protein>
    <recommendedName>
        <fullName evidence="4">nitric oxide dioxygenase</fullName>
        <ecNumber evidence="4">1.14.12.17</ecNumber>
    </recommendedName>
</protein>
<dbReference type="InterPro" id="IPR001094">
    <property type="entry name" value="Flavdoxin-like"/>
</dbReference>
<evidence type="ECO:0000259" key="18">
    <source>
        <dbReference type="PROSITE" id="PS51384"/>
    </source>
</evidence>
<dbReference type="InterPro" id="IPR017927">
    <property type="entry name" value="FAD-bd_FR_type"/>
</dbReference>
<dbReference type="Pfam" id="PF00258">
    <property type="entry name" value="Flavodoxin_1"/>
    <property type="match status" value="1"/>
</dbReference>
<evidence type="ECO:0000256" key="14">
    <source>
        <dbReference type="ARBA" id="ARBA00048649"/>
    </source>
</evidence>
<evidence type="ECO:0000313" key="20">
    <source>
        <dbReference type="Proteomes" id="UP000232883"/>
    </source>
</evidence>
<dbReference type="Pfam" id="PF02898">
    <property type="entry name" value="NO_synthase"/>
    <property type="match status" value="1"/>
</dbReference>
<dbReference type="Pfam" id="PF00042">
    <property type="entry name" value="Globin"/>
    <property type="match status" value="1"/>
</dbReference>
<dbReference type="GO" id="GO:0020037">
    <property type="term" value="F:heme binding"/>
    <property type="evidence" value="ECO:0007669"/>
    <property type="project" value="InterPro"/>
</dbReference>
<reference evidence="19 20" key="1">
    <citation type="submission" date="2017-11" db="EMBL/GenBank/DDBJ databases">
        <title>Taxonomic description and genome sequences of Spirosoma HA7 sp. nov., isolated from pollen microhabitat of Corylus avellana.</title>
        <authorList>
            <person name="Ambika Manirajan B."/>
            <person name="Suarez C."/>
            <person name="Ratering S."/>
            <person name="Geissler-Plaum R."/>
            <person name="Cardinale M."/>
            <person name="Sylvia S."/>
        </authorList>
    </citation>
    <scope>NUCLEOTIDE SEQUENCE [LARGE SCALE GENOMIC DNA]</scope>
    <source>
        <strain evidence="19 20">HA7</strain>
    </source>
</reference>
<name>A0A2K8Z0E2_9BACT</name>
<evidence type="ECO:0000256" key="4">
    <source>
        <dbReference type="ARBA" id="ARBA00012229"/>
    </source>
</evidence>
<dbReference type="Gene3D" id="3.40.50.360">
    <property type="match status" value="1"/>
</dbReference>
<dbReference type="Pfam" id="PF00175">
    <property type="entry name" value="NAD_binding_1"/>
    <property type="match status" value="1"/>
</dbReference>
<evidence type="ECO:0000256" key="7">
    <source>
        <dbReference type="ARBA" id="ARBA00022643"/>
    </source>
</evidence>
<dbReference type="EMBL" id="CP025096">
    <property type="protein sequence ID" value="AUD03325.1"/>
    <property type="molecule type" value="Genomic_DNA"/>
</dbReference>
<accession>A0A2K8Z0E2</accession>
<dbReference type="InterPro" id="IPR009050">
    <property type="entry name" value="Globin-like_sf"/>
</dbReference>
<dbReference type="InterPro" id="IPR036119">
    <property type="entry name" value="NOS_N_sf"/>
</dbReference>
<dbReference type="PROSITE" id="PS50902">
    <property type="entry name" value="FLAVODOXIN_LIKE"/>
    <property type="match status" value="1"/>
</dbReference>
<feature type="domain" description="Flavodoxin-like" evidence="17">
    <location>
        <begin position="891"/>
        <end position="1029"/>
    </location>
</feature>
<dbReference type="EC" id="1.14.12.17" evidence="4"/>
<dbReference type="PROSITE" id="PS01033">
    <property type="entry name" value="GLOBIN"/>
    <property type="match status" value="1"/>
</dbReference>
<keyword evidence="11" id="KW-0560">Oxidoreductase</keyword>
<dbReference type="Gene3D" id="1.10.490.10">
    <property type="entry name" value="Globins"/>
    <property type="match status" value="1"/>
</dbReference>
<dbReference type="PANTHER" id="PTHR43410:SF1">
    <property type="entry name" value="NITRIC OXIDE SYNTHASE"/>
    <property type="match status" value="1"/>
</dbReference>
<dbReference type="SUPFAM" id="SSF56512">
    <property type="entry name" value="Nitric oxide (NO) synthase oxygenase domain"/>
    <property type="match status" value="1"/>
</dbReference>
<dbReference type="Gene3D" id="2.40.30.10">
    <property type="entry name" value="Translation factors"/>
    <property type="match status" value="1"/>
</dbReference>
<dbReference type="InterPro" id="IPR023173">
    <property type="entry name" value="NADPH_Cyt_P450_Rdtase_alpha"/>
</dbReference>
<dbReference type="InterPro" id="IPR044943">
    <property type="entry name" value="NOS_dom_1"/>
</dbReference>
<organism evidence="19 20">
    <name type="scientific">Spirosoma pollinicola</name>
    <dbReference type="NCBI Taxonomy" id="2057025"/>
    <lineage>
        <taxon>Bacteria</taxon>
        <taxon>Pseudomonadati</taxon>
        <taxon>Bacteroidota</taxon>
        <taxon>Cytophagia</taxon>
        <taxon>Cytophagales</taxon>
        <taxon>Cytophagaceae</taxon>
        <taxon>Spirosoma</taxon>
    </lineage>
</organism>
<dbReference type="InterPro" id="IPR003097">
    <property type="entry name" value="CysJ-like_FAD-binding"/>
</dbReference>
<feature type="domain" description="Globin" evidence="16">
    <location>
        <begin position="351"/>
        <end position="485"/>
    </location>
</feature>
<comment type="cofactor">
    <cofactor evidence="2">
        <name>FAD</name>
        <dbReference type="ChEBI" id="CHEBI:57692"/>
    </cofactor>
</comment>
<dbReference type="GO" id="GO:0004517">
    <property type="term" value="F:nitric-oxide synthase activity"/>
    <property type="evidence" value="ECO:0007669"/>
    <property type="project" value="InterPro"/>
</dbReference>
<dbReference type="SUPFAM" id="SSF52343">
    <property type="entry name" value="Ferredoxin reductase-like, C-terminal NADP-linked domain"/>
    <property type="match status" value="1"/>
</dbReference>
<dbReference type="PROSITE" id="PS51384">
    <property type="entry name" value="FAD_FR"/>
    <property type="match status" value="1"/>
</dbReference>
<comment type="cofactor">
    <cofactor evidence="1">
        <name>FMN</name>
        <dbReference type="ChEBI" id="CHEBI:58210"/>
    </cofactor>
</comment>
<dbReference type="SUPFAM" id="SSF52218">
    <property type="entry name" value="Flavoproteins"/>
    <property type="match status" value="1"/>
</dbReference>
<proteinExistence type="inferred from homology"/>
<feature type="domain" description="FAD-binding FR-type" evidence="18">
    <location>
        <begin position="1071"/>
        <end position="1319"/>
    </location>
</feature>
<dbReference type="GO" id="GO:0019825">
    <property type="term" value="F:oxygen binding"/>
    <property type="evidence" value="ECO:0007669"/>
    <property type="project" value="InterPro"/>
</dbReference>
<dbReference type="InterPro" id="IPR008254">
    <property type="entry name" value="Flavodoxin/NO_synth"/>
</dbReference>
<dbReference type="InterPro" id="IPR029039">
    <property type="entry name" value="Flavoprotein-like_sf"/>
</dbReference>
<dbReference type="OrthoDB" id="9789468at2"/>
<dbReference type="KEGG" id="spir:CWM47_16680"/>
<comment type="catalytic activity">
    <reaction evidence="14">
        <text>2 nitric oxide + NADH + 2 O2 = 2 nitrate + NAD(+) + H(+)</text>
        <dbReference type="Rhea" id="RHEA:19469"/>
        <dbReference type="ChEBI" id="CHEBI:15378"/>
        <dbReference type="ChEBI" id="CHEBI:15379"/>
        <dbReference type="ChEBI" id="CHEBI:16480"/>
        <dbReference type="ChEBI" id="CHEBI:17632"/>
        <dbReference type="ChEBI" id="CHEBI:57540"/>
        <dbReference type="ChEBI" id="CHEBI:57945"/>
        <dbReference type="EC" id="1.14.12.17"/>
    </reaction>
</comment>
<dbReference type="SUPFAM" id="SSF46458">
    <property type="entry name" value="Globin-like"/>
    <property type="match status" value="1"/>
</dbReference>
<dbReference type="InterPro" id="IPR044940">
    <property type="entry name" value="NOS_dom_2"/>
</dbReference>
<dbReference type="Gene3D" id="3.90.340.10">
    <property type="entry name" value="Nitric Oxide Synthase, Chain A, domain 1"/>
    <property type="match status" value="1"/>
</dbReference>
<evidence type="ECO:0000259" key="16">
    <source>
        <dbReference type="PROSITE" id="PS01033"/>
    </source>
</evidence>
<dbReference type="InterPro" id="IPR050607">
    <property type="entry name" value="NOS"/>
</dbReference>
<evidence type="ECO:0000256" key="6">
    <source>
        <dbReference type="ARBA" id="ARBA00022630"/>
    </source>
</evidence>
<dbReference type="Gene3D" id="3.40.50.80">
    <property type="entry name" value="Nucleotide-binding domain of ferredoxin-NADP reductase (FNR) module"/>
    <property type="match status" value="1"/>
</dbReference>